<sequence length="104" mass="11351">MSSASPPETASFPYPTQIVYDGRADEVRAAVDVAPVALEDVTVEVGARRLRIGVASDDADDDTNDDAERTVTPLPRELVFGDDREAVYNNGVLSVTLETVERWR</sequence>
<reference evidence="1 2" key="1">
    <citation type="journal article" date="2019" name="Int. J. Syst. Evol. Microbiol.">
        <title>The Global Catalogue of Microorganisms (GCM) 10K type strain sequencing project: providing services to taxonomists for standard genome sequencing and annotation.</title>
        <authorList>
            <consortium name="The Broad Institute Genomics Platform"/>
            <consortium name="The Broad Institute Genome Sequencing Center for Infectious Disease"/>
            <person name="Wu L."/>
            <person name="Ma J."/>
        </authorList>
    </citation>
    <scope>NUCLEOTIDE SEQUENCE [LARGE SCALE GENOMIC DNA]</scope>
    <source>
        <strain evidence="1 2">LMG 29247</strain>
    </source>
</reference>
<accession>A0ABD5SX74</accession>
<protein>
    <submittedName>
        <fullName evidence="1">Hsp20/alpha crystallin family protein</fullName>
    </submittedName>
</protein>
<evidence type="ECO:0000313" key="1">
    <source>
        <dbReference type="EMBL" id="MFC6769845.1"/>
    </source>
</evidence>
<dbReference type="Gene3D" id="2.60.40.790">
    <property type="match status" value="1"/>
</dbReference>
<evidence type="ECO:0000313" key="2">
    <source>
        <dbReference type="Proteomes" id="UP001596383"/>
    </source>
</evidence>
<gene>
    <name evidence="1" type="ORF">ACFQE6_33820</name>
</gene>
<proteinExistence type="predicted"/>
<dbReference type="AlphaFoldDB" id="A0ABD5SX74"/>
<name>A0ABD5SX74_9EURY</name>
<comment type="caution">
    <text evidence="1">The sequence shown here is derived from an EMBL/GenBank/DDBJ whole genome shotgun (WGS) entry which is preliminary data.</text>
</comment>
<dbReference type="CDD" id="cd00298">
    <property type="entry name" value="ACD_sHsps_p23-like"/>
    <property type="match status" value="1"/>
</dbReference>
<dbReference type="Proteomes" id="UP001596383">
    <property type="component" value="Unassembled WGS sequence"/>
</dbReference>
<keyword evidence="2" id="KW-1185">Reference proteome</keyword>
<organism evidence="1 2">
    <name type="scientific">Natrinema soli</name>
    <dbReference type="NCBI Taxonomy" id="1930624"/>
    <lineage>
        <taxon>Archaea</taxon>
        <taxon>Methanobacteriati</taxon>
        <taxon>Methanobacteriota</taxon>
        <taxon>Stenosarchaea group</taxon>
        <taxon>Halobacteria</taxon>
        <taxon>Halobacteriales</taxon>
        <taxon>Natrialbaceae</taxon>
        <taxon>Natrinema</taxon>
    </lineage>
</organism>
<dbReference type="RefSeq" id="WP_273742444.1">
    <property type="nucleotide sequence ID" value="NZ_JAQIVI010000832.1"/>
</dbReference>
<dbReference type="EMBL" id="JBHSWV010000832">
    <property type="protein sequence ID" value="MFC6769845.1"/>
    <property type="molecule type" value="Genomic_DNA"/>
</dbReference>
<dbReference type="InterPro" id="IPR008978">
    <property type="entry name" value="HSP20-like_chaperone"/>
</dbReference>
<dbReference type="SUPFAM" id="SSF49764">
    <property type="entry name" value="HSP20-like chaperones"/>
    <property type="match status" value="1"/>
</dbReference>